<evidence type="ECO:0000256" key="2">
    <source>
        <dbReference type="ARBA" id="ARBA00023125"/>
    </source>
</evidence>
<evidence type="ECO:0000256" key="1">
    <source>
        <dbReference type="ARBA" id="ARBA00023015"/>
    </source>
</evidence>
<dbReference type="SUPFAM" id="SSF46689">
    <property type="entry name" value="Homeodomain-like"/>
    <property type="match status" value="1"/>
</dbReference>
<sequence length="172" mass="19266">MSTTAVLDAAEALFYQRGIQAVGMDDIRTESGVSLKRLYQLFPSKEALVVGYLERRDERWRRRLAEFVDAHHGPKILLVFDWLYEWFTEPDFRGCAFINSFGEMGTRSPAIMSVVRHHKKALRAYLVSLCQDVPLAEQILLLIDGAITIAAITGDPDAAWRARAAAVVLVSG</sequence>
<dbReference type="Pfam" id="PF00440">
    <property type="entry name" value="TetR_N"/>
    <property type="match status" value="1"/>
</dbReference>
<dbReference type="PRINTS" id="PR00455">
    <property type="entry name" value="HTHTETR"/>
</dbReference>
<dbReference type="AlphaFoldDB" id="A0A4R2JU33"/>
<evidence type="ECO:0000256" key="4">
    <source>
        <dbReference type="PROSITE-ProRule" id="PRU00335"/>
    </source>
</evidence>
<evidence type="ECO:0000313" key="6">
    <source>
        <dbReference type="EMBL" id="TCO62687.1"/>
    </source>
</evidence>
<organism evidence="6 7">
    <name type="scientific">Actinocrispum wychmicini</name>
    <dbReference type="NCBI Taxonomy" id="1213861"/>
    <lineage>
        <taxon>Bacteria</taxon>
        <taxon>Bacillati</taxon>
        <taxon>Actinomycetota</taxon>
        <taxon>Actinomycetes</taxon>
        <taxon>Pseudonocardiales</taxon>
        <taxon>Pseudonocardiaceae</taxon>
        <taxon>Actinocrispum</taxon>
    </lineage>
</organism>
<dbReference type="GO" id="GO:0003677">
    <property type="term" value="F:DNA binding"/>
    <property type="evidence" value="ECO:0007669"/>
    <property type="project" value="UniProtKB-UniRule"/>
</dbReference>
<dbReference type="RefSeq" id="WP_243726798.1">
    <property type="nucleotide sequence ID" value="NZ_SLWS01000002.1"/>
</dbReference>
<evidence type="ECO:0000313" key="7">
    <source>
        <dbReference type="Proteomes" id="UP000295680"/>
    </source>
</evidence>
<feature type="DNA-binding region" description="H-T-H motif" evidence="4">
    <location>
        <begin position="23"/>
        <end position="42"/>
    </location>
</feature>
<dbReference type="InterPro" id="IPR001647">
    <property type="entry name" value="HTH_TetR"/>
</dbReference>
<reference evidence="6 7" key="1">
    <citation type="submission" date="2019-03" db="EMBL/GenBank/DDBJ databases">
        <title>Genomic Encyclopedia of Type Strains, Phase IV (KMG-IV): sequencing the most valuable type-strain genomes for metagenomic binning, comparative biology and taxonomic classification.</title>
        <authorList>
            <person name="Goeker M."/>
        </authorList>
    </citation>
    <scope>NUCLEOTIDE SEQUENCE [LARGE SCALE GENOMIC DNA]</scope>
    <source>
        <strain evidence="6 7">DSM 45934</strain>
    </source>
</reference>
<dbReference type="EMBL" id="SLWS01000002">
    <property type="protein sequence ID" value="TCO62687.1"/>
    <property type="molecule type" value="Genomic_DNA"/>
</dbReference>
<keyword evidence="3" id="KW-0804">Transcription</keyword>
<name>A0A4R2JU33_9PSEU</name>
<dbReference type="PANTHER" id="PTHR47506">
    <property type="entry name" value="TRANSCRIPTIONAL REGULATORY PROTEIN"/>
    <property type="match status" value="1"/>
</dbReference>
<keyword evidence="2 4" id="KW-0238">DNA-binding</keyword>
<dbReference type="SUPFAM" id="SSF48498">
    <property type="entry name" value="Tetracyclin repressor-like, C-terminal domain"/>
    <property type="match status" value="1"/>
</dbReference>
<evidence type="ECO:0000256" key="3">
    <source>
        <dbReference type="ARBA" id="ARBA00023163"/>
    </source>
</evidence>
<proteinExistence type="predicted"/>
<gene>
    <name evidence="6" type="ORF">EV192_102826</name>
</gene>
<dbReference type="PANTHER" id="PTHR47506:SF1">
    <property type="entry name" value="HTH-TYPE TRANSCRIPTIONAL REGULATOR YJDC"/>
    <property type="match status" value="1"/>
</dbReference>
<dbReference type="Proteomes" id="UP000295680">
    <property type="component" value="Unassembled WGS sequence"/>
</dbReference>
<keyword evidence="1" id="KW-0805">Transcription regulation</keyword>
<accession>A0A4R2JU33</accession>
<evidence type="ECO:0000259" key="5">
    <source>
        <dbReference type="PROSITE" id="PS50977"/>
    </source>
</evidence>
<dbReference type="PROSITE" id="PS50977">
    <property type="entry name" value="HTH_TETR_2"/>
    <property type="match status" value="1"/>
</dbReference>
<dbReference type="InterPro" id="IPR036271">
    <property type="entry name" value="Tet_transcr_reg_TetR-rel_C_sf"/>
</dbReference>
<dbReference type="Gene3D" id="1.10.357.10">
    <property type="entry name" value="Tetracycline Repressor, domain 2"/>
    <property type="match status" value="1"/>
</dbReference>
<dbReference type="InterPro" id="IPR009057">
    <property type="entry name" value="Homeodomain-like_sf"/>
</dbReference>
<keyword evidence="7" id="KW-1185">Reference proteome</keyword>
<protein>
    <submittedName>
        <fullName evidence="6">TetR family transcriptional regulator</fullName>
    </submittedName>
</protein>
<feature type="domain" description="HTH tetR-type" evidence="5">
    <location>
        <begin position="1"/>
        <end position="60"/>
    </location>
</feature>
<comment type="caution">
    <text evidence="6">The sequence shown here is derived from an EMBL/GenBank/DDBJ whole genome shotgun (WGS) entry which is preliminary data.</text>
</comment>